<comment type="caution">
    <text evidence="3">The sequence shown here is derived from an EMBL/GenBank/DDBJ whole genome shotgun (WGS) entry which is preliminary data.</text>
</comment>
<dbReference type="Gene3D" id="3.60.10.10">
    <property type="entry name" value="Endonuclease/exonuclease/phosphatase"/>
    <property type="match status" value="1"/>
</dbReference>
<dbReference type="Proteomes" id="UP000765509">
    <property type="component" value="Unassembled WGS sequence"/>
</dbReference>
<protein>
    <recommendedName>
        <fullName evidence="2">Endonuclease/exonuclease/phosphatase domain-containing protein</fullName>
    </recommendedName>
</protein>
<evidence type="ECO:0000256" key="1">
    <source>
        <dbReference type="SAM" id="MobiDB-lite"/>
    </source>
</evidence>
<dbReference type="Pfam" id="PF14529">
    <property type="entry name" value="Exo_endo_phos_2"/>
    <property type="match status" value="1"/>
</dbReference>
<feature type="compositionally biased region" description="Polar residues" evidence="1">
    <location>
        <begin position="1"/>
        <end position="17"/>
    </location>
</feature>
<dbReference type="AlphaFoldDB" id="A0A9Q3EU25"/>
<dbReference type="GO" id="GO:0003824">
    <property type="term" value="F:catalytic activity"/>
    <property type="evidence" value="ECO:0007669"/>
    <property type="project" value="InterPro"/>
</dbReference>
<dbReference type="EMBL" id="AVOT02034258">
    <property type="protein sequence ID" value="MBW0528316.1"/>
    <property type="molecule type" value="Genomic_DNA"/>
</dbReference>
<feature type="region of interest" description="Disordered" evidence="1">
    <location>
        <begin position="1"/>
        <end position="25"/>
    </location>
</feature>
<evidence type="ECO:0000313" key="4">
    <source>
        <dbReference type="Proteomes" id="UP000765509"/>
    </source>
</evidence>
<organism evidence="3 4">
    <name type="scientific">Austropuccinia psidii MF-1</name>
    <dbReference type="NCBI Taxonomy" id="1389203"/>
    <lineage>
        <taxon>Eukaryota</taxon>
        <taxon>Fungi</taxon>
        <taxon>Dikarya</taxon>
        <taxon>Basidiomycota</taxon>
        <taxon>Pucciniomycotina</taxon>
        <taxon>Pucciniomycetes</taxon>
        <taxon>Pucciniales</taxon>
        <taxon>Sphaerophragmiaceae</taxon>
        <taxon>Austropuccinia</taxon>
    </lineage>
</organism>
<gene>
    <name evidence="3" type="ORF">O181_068031</name>
</gene>
<dbReference type="SUPFAM" id="SSF56219">
    <property type="entry name" value="DNase I-like"/>
    <property type="match status" value="1"/>
</dbReference>
<sequence length="561" mass="64718">MESENWNPRTNQTTPTPSEDDNQHLTNHPEYLSFLQLNCHNRYDSTLSILNTELTHVASLFQEPWTNPFDWLPPMHRNWHRYTPRSTPSNHNERPRACIYINRNIPTHQIHYLLSWITINNIHPSIPKITLLSLYNTPTKFEGLPLLQEWLNNTSRRDTPCFIMMDSNLHHCLWNPPHYWHTHPESKHLIKMCGKKGFTIISPKQVPTFMGPAGRPTTIDLTWANHITRHLHPTTSTRINNHTSKHQPILTRIHPPALGPKQEARNLAVTLGKLDHKILLQSLQEKLRADPPCPLDTNTSCIKQSTENLTEAVFSEFESQGKWVITNQAQMKPWWNTTILNPLVKERNKARRAMLKLKTQDAKLQYYCHQEIFQQKVWKLKTLHWRKFLADKEPEHAFQAYRFTKERSTNKISTLKDSEGNLATKMTEKANTLSEGTSHIPTDADLSNIPPLPAPPDPQPFPPIAEDKVVRAINKLPGKKAAGPDRIPNELLKIANKTLTPYLSPLFNACLQKHHFPKQWKQAITVIIKKAAKDDYTNPNAYLPIALLNTLGKLLEKIIND</sequence>
<dbReference type="InterPro" id="IPR005135">
    <property type="entry name" value="Endo/exonuclease/phosphatase"/>
</dbReference>
<dbReference type="InterPro" id="IPR036691">
    <property type="entry name" value="Endo/exonu/phosph_ase_sf"/>
</dbReference>
<name>A0A9Q3EU25_9BASI</name>
<proteinExistence type="predicted"/>
<accession>A0A9Q3EU25</accession>
<dbReference type="PANTHER" id="PTHR33481:SF1">
    <property type="entry name" value="ENDONUCLEASE_EXONUCLEASE_PHOSPHATASE DOMAIN-CONTAINING PROTEIN-RELATED"/>
    <property type="match status" value="1"/>
</dbReference>
<dbReference type="OrthoDB" id="4842342at2759"/>
<reference evidence="3" key="1">
    <citation type="submission" date="2021-03" db="EMBL/GenBank/DDBJ databases">
        <title>Draft genome sequence of rust myrtle Austropuccinia psidii MF-1, a brazilian biotype.</title>
        <authorList>
            <person name="Quecine M.C."/>
            <person name="Pachon D.M.R."/>
            <person name="Bonatelli M.L."/>
            <person name="Correr F.H."/>
            <person name="Franceschini L.M."/>
            <person name="Leite T.F."/>
            <person name="Margarido G.R.A."/>
            <person name="Almeida C.A."/>
            <person name="Ferrarezi J.A."/>
            <person name="Labate C.A."/>
        </authorList>
    </citation>
    <scope>NUCLEOTIDE SEQUENCE</scope>
    <source>
        <strain evidence="3">MF-1</strain>
    </source>
</reference>
<dbReference type="PANTHER" id="PTHR33481">
    <property type="entry name" value="REVERSE TRANSCRIPTASE"/>
    <property type="match status" value="1"/>
</dbReference>
<evidence type="ECO:0000259" key="2">
    <source>
        <dbReference type="Pfam" id="PF14529"/>
    </source>
</evidence>
<feature type="domain" description="Endonuclease/exonuclease/phosphatase" evidence="2">
    <location>
        <begin position="130"/>
        <end position="249"/>
    </location>
</feature>
<evidence type="ECO:0000313" key="3">
    <source>
        <dbReference type="EMBL" id="MBW0528316.1"/>
    </source>
</evidence>
<keyword evidence="4" id="KW-1185">Reference proteome</keyword>